<dbReference type="Proteomes" id="UP000177325">
    <property type="component" value="Unassembled WGS sequence"/>
</dbReference>
<gene>
    <name evidence="1" type="ORF">A3G90_02400</name>
</gene>
<dbReference type="EMBL" id="MFMM01000001">
    <property type="protein sequence ID" value="OGG84899.1"/>
    <property type="molecule type" value="Genomic_DNA"/>
</dbReference>
<name>A0A1F6FGB5_9BACT</name>
<dbReference type="AlphaFoldDB" id="A0A1F6FGB5"/>
<proteinExistence type="predicted"/>
<comment type="caution">
    <text evidence="1">The sequence shown here is derived from an EMBL/GenBank/DDBJ whole genome shotgun (WGS) entry which is preliminary data.</text>
</comment>
<evidence type="ECO:0000313" key="1">
    <source>
        <dbReference type="EMBL" id="OGG84899.1"/>
    </source>
</evidence>
<evidence type="ECO:0000313" key="2">
    <source>
        <dbReference type="Proteomes" id="UP000177325"/>
    </source>
</evidence>
<protein>
    <submittedName>
        <fullName evidence="1">Uncharacterized protein</fullName>
    </submittedName>
</protein>
<sequence>MQHVTIKRNGASTTLQLKLNLKVSIEGSATIDSHQLEKQMDSFLGWTLRDVGLGDGTPEQVDTCKRYIKQFMHHRESESFYRNLVKTNFEPCEEPVCMRYETLADLADSLGVIYQLMYFHYFLGRNTRMKWSFPRMCCGYSAHNLTTALWEAGVVAAVSTHNYSHDHSYVTVPFVLMETGRTGIILADPTSDQLWIAGSRRIRNHMMVLPSKDWEYKTDWRDGENLYPEIVQLSTCHGTEEKDYNQYMENAFNNAAVVA</sequence>
<reference evidence="1 2" key="1">
    <citation type="journal article" date="2016" name="Nat. Commun.">
        <title>Thousands of microbial genomes shed light on interconnected biogeochemical processes in an aquifer system.</title>
        <authorList>
            <person name="Anantharaman K."/>
            <person name="Brown C.T."/>
            <person name="Hug L.A."/>
            <person name="Sharon I."/>
            <person name="Castelle C.J."/>
            <person name="Probst A.J."/>
            <person name="Thomas B.C."/>
            <person name="Singh A."/>
            <person name="Wilkins M.J."/>
            <person name="Karaoz U."/>
            <person name="Brodie E.L."/>
            <person name="Williams K.H."/>
            <person name="Hubbard S.S."/>
            <person name="Banfield J.F."/>
        </authorList>
    </citation>
    <scope>NUCLEOTIDE SEQUENCE [LARGE SCALE GENOMIC DNA]</scope>
</reference>
<organism evidence="1 2">
    <name type="scientific">Candidatus Kaiserbacteria bacterium RIFCSPLOWO2_12_FULL_45_26</name>
    <dbReference type="NCBI Taxonomy" id="1798525"/>
    <lineage>
        <taxon>Bacteria</taxon>
        <taxon>Candidatus Kaiseribacteriota</taxon>
    </lineage>
</organism>
<accession>A0A1F6FGB5</accession>